<evidence type="ECO:0000313" key="2">
    <source>
        <dbReference type="EMBL" id="KAL2833816.1"/>
    </source>
</evidence>
<feature type="compositionally biased region" description="Polar residues" evidence="1">
    <location>
        <begin position="111"/>
        <end position="120"/>
    </location>
</feature>
<evidence type="ECO:0000256" key="1">
    <source>
        <dbReference type="SAM" id="MobiDB-lite"/>
    </source>
</evidence>
<accession>A0ABR4J1N4</accession>
<protein>
    <submittedName>
        <fullName evidence="2">Uncharacterized protein</fullName>
    </submittedName>
</protein>
<keyword evidence="3" id="KW-1185">Reference proteome</keyword>
<sequence>MLLPSARISTSIVSAIFAAEQFQSIVLPAATAALSSAHAECTGARSRAAIGVLTVPSEQRSVRDRSVVVGGYAPRAGFTPRQPWNQQLPYRPGVRAYNAEEQPTAEPNAEPQRSLQTAYQTDPDPQHEFPVYYSGDTIDEPYAEGFGDEYDDEEAHFSQAFGIDAVGKATDQAYHHELQELQV</sequence>
<proteinExistence type="predicted"/>
<comment type="caution">
    <text evidence="2">The sequence shown here is derived from an EMBL/GenBank/DDBJ whole genome shotgun (WGS) entry which is preliminary data.</text>
</comment>
<dbReference type="EMBL" id="JBFXLS010000003">
    <property type="protein sequence ID" value="KAL2833816.1"/>
    <property type="molecule type" value="Genomic_DNA"/>
</dbReference>
<dbReference type="Proteomes" id="UP001610335">
    <property type="component" value="Unassembled WGS sequence"/>
</dbReference>
<reference evidence="2 3" key="1">
    <citation type="submission" date="2024-07" db="EMBL/GenBank/DDBJ databases">
        <title>Section-level genome sequencing and comparative genomics of Aspergillus sections Usti and Cavernicolus.</title>
        <authorList>
            <consortium name="Lawrence Berkeley National Laboratory"/>
            <person name="Nybo J.L."/>
            <person name="Vesth T.C."/>
            <person name="Theobald S."/>
            <person name="Frisvad J.C."/>
            <person name="Larsen T.O."/>
            <person name="Kjaerboelling I."/>
            <person name="Rothschild-Mancinelli K."/>
            <person name="Lyhne E.K."/>
            <person name="Kogle M.E."/>
            <person name="Barry K."/>
            <person name="Clum A."/>
            <person name="Na H."/>
            <person name="Ledsgaard L."/>
            <person name="Lin J."/>
            <person name="Lipzen A."/>
            <person name="Kuo A."/>
            <person name="Riley R."/>
            <person name="Mondo S."/>
            <person name="LaButti K."/>
            <person name="Haridas S."/>
            <person name="Pangalinan J."/>
            <person name="Salamov A.A."/>
            <person name="Simmons B.A."/>
            <person name="Magnuson J.K."/>
            <person name="Chen J."/>
            <person name="Drula E."/>
            <person name="Henrissat B."/>
            <person name="Wiebenga A."/>
            <person name="Lubbers R.J."/>
            <person name="Gomes A.C."/>
            <person name="Makela M.R."/>
            <person name="Stajich J."/>
            <person name="Grigoriev I.V."/>
            <person name="Mortensen U.H."/>
            <person name="De vries R.P."/>
            <person name="Baker S.E."/>
            <person name="Andersen M.R."/>
        </authorList>
    </citation>
    <scope>NUCLEOTIDE SEQUENCE [LARGE SCALE GENOMIC DNA]</scope>
    <source>
        <strain evidence="2 3">CBS 600.67</strain>
    </source>
</reference>
<feature type="region of interest" description="Disordered" evidence="1">
    <location>
        <begin position="100"/>
        <end position="127"/>
    </location>
</feature>
<evidence type="ECO:0000313" key="3">
    <source>
        <dbReference type="Proteomes" id="UP001610335"/>
    </source>
</evidence>
<gene>
    <name evidence="2" type="ORF">BDW59DRAFT_138191</name>
</gene>
<name>A0ABR4J1N4_9EURO</name>
<organism evidence="2 3">
    <name type="scientific">Aspergillus cavernicola</name>
    <dbReference type="NCBI Taxonomy" id="176166"/>
    <lineage>
        <taxon>Eukaryota</taxon>
        <taxon>Fungi</taxon>
        <taxon>Dikarya</taxon>
        <taxon>Ascomycota</taxon>
        <taxon>Pezizomycotina</taxon>
        <taxon>Eurotiomycetes</taxon>
        <taxon>Eurotiomycetidae</taxon>
        <taxon>Eurotiales</taxon>
        <taxon>Aspergillaceae</taxon>
        <taxon>Aspergillus</taxon>
        <taxon>Aspergillus subgen. Nidulantes</taxon>
    </lineage>
</organism>